<evidence type="ECO:0000313" key="4">
    <source>
        <dbReference type="Proteomes" id="UP000593838"/>
    </source>
</evidence>
<accession>A0A7M1RVW4</accession>
<keyword evidence="4" id="KW-1185">Reference proteome</keyword>
<keyword evidence="3" id="KW-0255">Endonuclease</keyword>
<dbReference type="Pfam" id="PF13392">
    <property type="entry name" value="HNH_3"/>
    <property type="match status" value="1"/>
</dbReference>
<dbReference type="CDD" id="cd00085">
    <property type="entry name" value="HNHc"/>
    <property type="match status" value="1"/>
</dbReference>
<dbReference type="GO" id="GO:0004519">
    <property type="term" value="F:endonuclease activity"/>
    <property type="evidence" value="ECO:0007669"/>
    <property type="project" value="UniProtKB-KW"/>
</dbReference>
<feature type="region of interest" description="Disordered" evidence="1">
    <location>
        <begin position="216"/>
        <end position="252"/>
    </location>
</feature>
<reference evidence="3 4" key="1">
    <citation type="submission" date="2020-07" db="EMBL/GenBank/DDBJ databases">
        <title>Taxonomic proposal: Crassvirales, a new order of highly abundant and diverse bacterial viruses.</title>
        <authorList>
            <person name="Shkoporov A.N."/>
            <person name="Stockdale S.R."/>
            <person name="Guerin E."/>
            <person name="Ross R.P."/>
            <person name="Hill C."/>
        </authorList>
    </citation>
    <scope>NUCLEOTIDE SEQUENCE [LARGE SCALE GENOMIC DNA]</scope>
</reference>
<dbReference type="Proteomes" id="UP000593838">
    <property type="component" value="Segment"/>
</dbReference>
<dbReference type="InterPro" id="IPR003615">
    <property type="entry name" value="HNH_nuc"/>
</dbReference>
<evidence type="ECO:0000256" key="1">
    <source>
        <dbReference type="SAM" id="MobiDB-lite"/>
    </source>
</evidence>
<feature type="domain" description="HNH nuclease" evidence="2">
    <location>
        <begin position="158"/>
        <end position="183"/>
    </location>
</feature>
<organism evidence="3 4">
    <name type="scientific">uncultured phage cr50_1</name>
    <dbReference type="NCBI Taxonomy" id="2772059"/>
    <lineage>
        <taxon>Viruses</taxon>
        <taxon>Duplodnaviria</taxon>
        <taxon>Heunggongvirae</taxon>
        <taxon>Uroviricota</taxon>
        <taxon>Caudoviricetes</taxon>
        <taxon>Crassvirales</taxon>
        <taxon>Suoliviridae</taxon>
        <taxon>Boorivirinae</taxon>
        <taxon>Cohcovirus</taxon>
        <taxon>Cohcovirus hiberniae</taxon>
    </lineage>
</organism>
<protein>
    <submittedName>
        <fullName evidence="3">Putative intron-encoded HNH endonuclease</fullName>
    </submittedName>
</protein>
<evidence type="ECO:0000313" key="3">
    <source>
        <dbReference type="EMBL" id="QOR58002.1"/>
    </source>
</evidence>
<dbReference type="GeneID" id="65128454"/>
<name>A0A7M1RVW4_9CAUD</name>
<dbReference type="RefSeq" id="YP_010110160.1">
    <property type="nucleotide sequence ID" value="NC_055868.1"/>
</dbReference>
<dbReference type="EMBL" id="MT774375">
    <property type="protein sequence ID" value="QOR58002.1"/>
    <property type="molecule type" value="Genomic_DNA"/>
</dbReference>
<sequence>MELICKICGKTFKVKPSRTNTAKYCSSKCQHDSLKGELNCTCEICGKKFHRKQSWINKNKHSLCSTKCANKLKETLYLGKGNHQFGLKGDLNASFKGKELTRNNHKLVDIKVYCPEHPNKDRNNRVLKHRLIIEEYYYLFNNKYFEIIDGKYYLKRKINVHHINGDHNDNRIENLMPVTRSEHKTIHMLEGIQIRDPKTGKLTAVLKRGELLEKPEEVNQQPSLNGNILEGSETNSRVLTEDSNADTSALPA</sequence>
<proteinExistence type="predicted"/>
<dbReference type="Gene3D" id="3.90.75.20">
    <property type="match status" value="1"/>
</dbReference>
<keyword evidence="3" id="KW-0378">Hydrolase</keyword>
<evidence type="ECO:0000259" key="2">
    <source>
        <dbReference type="Pfam" id="PF13392"/>
    </source>
</evidence>
<dbReference type="KEGG" id="vg:65128454"/>
<feature type="compositionally biased region" description="Polar residues" evidence="1">
    <location>
        <begin position="218"/>
        <end position="252"/>
    </location>
</feature>
<keyword evidence="3" id="KW-0540">Nuclease</keyword>